<evidence type="ECO:0000313" key="2">
    <source>
        <dbReference type="Proteomes" id="UP001497680"/>
    </source>
</evidence>
<accession>A0ACC0DCT2</accession>
<sequence length="71" mass="8131">MMSRKATTLSECHICIYPFSLILVLCSCSHSRSRAWCWSYPSAYTHQPVIIGYPHMQASVGRYSTRQDTCI</sequence>
<protein>
    <submittedName>
        <fullName evidence="1">Uncharacterized protein</fullName>
    </submittedName>
</protein>
<reference evidence="1 2" key="1">
    <citation type="journal article" date="2022" name="New Phytol.">
        <title>Ecological generalism drives hyperdiversity of secondary metabolite gene clusters in xylarialean endophytes.</title>
        <authorList>
            <person name="Franco M.E.E."/>
            <person name="Wisecaver J.H."/>
            <person name="Arnold A.E."/>
            <person name="Ju Y.M."/>
            <person name="Slot J.C."/>
            <person name="Ahrendt S."/>
            <person name="Moore L.P."/>
            <person name="Eastman K.E."/>
            <person name="Scott K."/>
            <person name="Konkel Z."/>
            <person name="Mondo S.J."/>
            <person name="Kuo A."/>
            <person name="Hayes R.D."/>
            <person name="Haridas S."/>
            <person name="Andreopoulos B."/>
            <person name="Riley R."/>
            <person name="LaButti K."/>
            <person name="Pangilinan J."/>
            <person name="Lipzen A."/>
            <person name="Amirebrahimi M."/>
            <person name="Yan J."/>
            <person name="Adam C."/>
            <person name="Keymanesh K."/>
            <person name="Ng V."/>
            <person name="Louie K."/>
            <person name="Northen T."/>
            <person name="Drula E."/>
            <person name="Henrissat B."/>
            <person name="Hsieh H.M."/>
            <person name="Youens-Clark K."/>
            <person name="Lutzoni F."/>
            <person name="Miadlikowska J."/>
            <person name="Eastwood D.C."/>
            <person name="Hamelin R.C."/>
            <person name="Grigoriev I.V."/>
            <person name="U'Ren J.M."/>
        </authorList>
    </citation>
    <scope>NUCLEOTIDE SEQUENCE [LARGE SCALE GENOMIC DNA]</scope>
    <source>
        <strain evidence="1 2">ER1909</strain>
    </source>
</reference>
<dbReference type="EMBL" id="MU394290">
    <property type="protein sequence ID" value="KAI6090559.1"/>
    <property type="molecule type" value="Genomic_DNA"/>
</dbReference>
<keyword evidence="2" id="KW-1185">Reference proteome</keyword>
<dbReference type="Proteomes" id="UP001497680">
    <property type="component" value="Unassembled WGS sequence"/>
</dbReference>
<name>A0ACC0DCT2_9PEZI</name>
<organism evidence="1 2">
    <name type="scientific">Hypoxylon rubiginosum</name>
    <dbReference type="NCBI Taxonomy" id="110542"/>
    <lineage>
        <taxon>Eukaryota</taxon>
        <taxon>Fungi</taxon>
        <taxon>Dikarya</taxon>
        <taxon>Ascomycota</taxon>
        <taxon>Pezizomycotina</taxon>
        <taxon>Sordariomycetes</taxon>
        <taxon>Xylariomycetidae</taxon>
        <taxon>Xylariales</taxon>
        <taxon>Hypoxylaceae</taxon>
        <taxon>Hypoxylon</taxon>
    </lineage>
</organism>
<evidence type="ECO:0000313" key="1">
    <source>
        <dbReference type="EMBL" id="KAI6090559.1"/>
    </source>
</evidence>
<proteinExistence type="predicted"/>
<comment type="caution">
    <text evidence="1">The sequence shown here is derived from an EMBL/GenBank/DDBJ whole genome shotgun (WGS) entry which is preliminary data.</text>
</comment>
<gene>
    <name evidence="1" type="ORF">F4821DRAFT_228528</name>
</gene>